<keyword evidence="2" id="KW-1185">Reference proteome</keyword>
<dbReference type="Gene3D" id="1.25.10.10">
    <property type="entry name" value="Leucine-rich Repeat Variant"/>
    <property type="match status" value="1"/>
</dbReference>
<dbReference type="InParanoid" id="A0A7M7JXI8"/>
<dbReference type="RefSeq" id="XP_022658579.1">
    <property type="nucleotide sequence ID" value="XM_022802844.1"/>
</dbReference>
<accession>A0A7M7JXI8</accession>
<name>A0A7M7JXI8_VARDE</name>
<evidence type="ECO:0000313" key="2">
    <source>
        <dbReference type="Proteomes" id="UP000594260"/>
    </source>
</evidence>
<dbReference type="EnsemblMetazoa" id="XM_022802845">
    <property type="protein sequence ID" value="XP_022658580"/>
    <property type="gene ID" value="LOC111249243"/>
</dbReference>
<dbReference type="Proteomes" id="UP000594260">
    <property type="component" value="Unplaced"/>
</dbReference>
<organism evidence="1 2">
    <name type="scientific">Varroa destructor</name>
    <name type="common">Honeybee mite</name>
    <dbReference type="NCBI Taxonomy" id="109461"/>
    <lineage>
        <taxon>Eukaryota</taxon>
        <taxon>Metazoa</taxon>
        <taxon>Ecdysozoa</taxon>
        <taxon>Arthropoda</taxon>
        <taxon>Chelicerata</taxon>
        <taxon>Arachnida</taxon>
        <taxon>Acari</taxon>
        <taxon>Parasitiformes</taxon>
        <taxon>Mesostigmata</taxon>
        <taxon>Gamasina</taxon>
        <taxon>Dermanyssoidea</taxon>
        <taxon>Varroidae</taxon>
        <taxon>Varroa</taxon>
    </lineage>
</organism>
<protein>
    <submittedName>
        <fullName evidence="1">Uncharacterized protein</fullName>
    </submittedName>
</protein>
<dbReference type="InterPro" id="IPR016024">
    <property type="entry name" value="ARM-type_fold"/>
</dbReference>
<reference evidence="1" key="1">
    <citation type="submission" date="2021-01" db="UniProtKB">
        <authorList>
            <consortium name="EnsemblMetazoa"/>
        </authorList>
    </citation>
    <scope>IDENTIFICATION</scope>
</reference>
<dbReference type="EnsemblMetazoa" id="XM_022802844">
    <property type="protein sequence ID" value="XP_022658579"/>
    <property type="gene ID" value="LOC111249243"/>
</dbReference>
<dbReference type="KEGG" id="vde:111249243"/>
<dbReference type="InterPro" id="IPR011989">
    <property type="entry name" value="ARM-like"/>
</dbReference>
<dbReference type="AlphaFoldDB" id="A0A7M7JXI8"/>
<proteinExistence type="predicted"/>
<evidence type="ECO:0000313" key="1">
    <source>
        <dbReference type="EnsemblMetazoa" id="XP_022658579"/>
    </source>
</evidence>
<dbReference type="SUPFAM" id="SSF48371">
    <property type="entry name" value="ARM repeat"/>
    <property type="match status" value="1"/>
</dbReference>
<sequence length="358" mass="41131">MFHLADDDIEYIVRQLGSPVGLSDRQRVVLAKSKNRDYYALNPADISTLVFCVRRMHHPLGRVAVVHALRDIANLNKDAFLTNQKPGHYGELIEIVTNHGECAIDTVNLIRELAYHPGCLLLMIEADIHKFLAKLLRHPIPHEVTNVVLWALGKIFKKSSGFQDLYRNMVESTDLFARFVEISGELAAQHESSDLEPTTTLNNWALLFTMVIDNDQSIEILRSSVDFWYALQLIFPIVFNLQSRTILERLRTWIETQDARIGAWFMQAEIIQHILVRYPLRPTNLPSPEEVTVLQIISGVLRCLQPPKHIEQNLSARINFIHMLADNGIYQILNMDHPAELMWLYQNISTQLQRLTSP</sequence>
<dbReference type="GeneID" id="111249243"/>
<dbReference type="RefSeq" id="XP_022658580.1">
    <property type="nucleotide sequence ID" value="XM_022802845.1"/>
</dbReference>